<dbReference type="PANTHER" id="PTHR12110:SF41">
    <property type="entry name" value="INOSOSE DEHYDRATASE"/>
    <property type="match status" value="1"/>
</dbReference>
<dbReference type="InterPro" id="IPR036237">
    <property type="entry name" value="Xyl_isomerase-like_sf"/>
</dbReference>
<dbReference type="AlphaFoldDB" id="A0A8J8KDN1"/>
<evidence type="ECO:0000313" key="3">
    <source>
        <dbReference type="Proteomes" id="UP000728647"/>
    </source>
</evidence>
<protein>
    <submittedName>
        <fullName evidence="2">TIM barrel protein</fullName>
    </submittedName>
</protein>
<dbReference type="InterPro" id="IPR050312">
    <property type="entry name" value="IolE/XylAMocC-like"/>
</dbReference>
<evidence type="ECO:0000313" key="2">
    <source>
        <dbReference type="EMBL" id="NUB93700.1"/>
    </source>
</evidence>
<dbReference type="PANTHER" id="PTHR12110">
    <property type="entry name" value="HYDROXYPYRUVATE ISOMERASE"/>
    <property type="match status" value="1"/>
</dbReference>
<accession>A0A8J8KDN1</accession>
<dbReference type="Proteomes" id="UP000728647">
    <property type="component" value="Unassembled WGS sequence"/>
</dbReference>
<dbReference type="RefSeq" id="WP_174703355.1">
    <property type="nucleotide sequence ID" value="NZ_JABURA010000003.1"/>
</dbReference>
<reference evidence="2" key="1">
    <citation type="submission" date="2020-06" db="EMBL/GenBank/DDBJ databases">
        <title>Haloterrigena sp. nov., an extremely halophilic archaeon isolated from a saline sediment.</title>
        <authorList>
            <person name="Liu B.-B."/>
        </authorList>
    </citation>
    <scope>NUCLEOTIDE SEQUENCE</scope>
    <source>
        <strain evidence="2">SYSU A121-1</strain>
    </source>
</reference>
<name>A0A8J8KDN1_9EURY</name>
<dbReference type="Pfam" id="PF01261">
    <property type="entry name" value="AP_endonuc_2"/>
    <property type="match status" value="1"/>
</dbReference>
<evidence type="ECO:0000259" key="1">
    <source>
        <dbReference type="Pfam" id="PF01261"/>
    </source>
</evidence>
<comment type="caution">
    <text evidence="2">The sequence shown here is derived from an EMBL/GenBank/DDBJ whole genome shotgun (WGS) entry which is preliminary data.</text>
</comment>
<dbReference type="SUPFAM" id="SSF51658">
    <property type="entry name" value="Xylose isomerase-like"/>
    <property type="match status" value="1"/>
</dbReference>
<sequence length="274" mass="30181">MGVGYTTIMYDPAEVLSEGLGDFAACRYDGVELGLGKVEYIGVDSLQESLEEHGLDIYCVMAGWLNNEEDVDAAVDGAGIAAELNARFLGILPPPRGQTDDATFDEWLDRICTAADEAGVTPVIHHHGASKIESPEEIEEWLERAPDNLELLYDTAHYQPYGDVIDGIHRFADDIAYVHLKDIDPTVDFQNHVDTLSAGNVQYDSLFVFLTSFVDLGDGVIDFEAVDEALDEIGYDGQITIEIENERDDRLVHAKRNIDHWTDATDATDASAGR</sequence>
<proteinExistence type="predicted"/>
<dbReference type="InterPro" id="IPR013022">
    <property type="entry name" value="Xyl_isomerase-like_TIM-brl"/>
</dbReference>
<organism evidence="2 3">
    <name type="scientific">Haloterrigena gelatinilytica</name>
    <dbReference type="NCBI Taxonomy" id="2741724"/>
    <lineage>
        <taxon>Archaea</taxon>
        <taxon>Methanobacteriati</taxon>
        <taxon>Methanobacteriota</taxon>
        <taxon>Stenosarchaea group</taxon>
        <taxon>Halobacteria</taxon>
        <taxon>Halobacteriales</taxon>
        <taxon>Natrialbaceae</taxon>
        <taxon>Haloterrigena</taxon>
    </lineage>
</organism>
<dbReference type="EMBL" id="JABURA010000003">
    <property type="protein sequence ID" value="NUB93700.1"/>
    <property type="molecule type" value="Genomic_DNA"/>
</dbReference>
<dbReference type="Gene3D" id="3.20.20.150">
    <property type="entry name" value="Divalent-metal-dependent TIM barrel enzymes"/>
    <property type="match status" value="1"/>
</dbReference>
<gene>
    <name evidence="2" type="ORF">HT576_22225</name>
</gene>
<dbReference type="OrthoDB" id="181765at2157"/>
<feature type="domain" description="Xylose isomerase-like TIM barrel" evidence="1">
    <location>
        <begin position="28"/>
        <end position="259"/>
    </location>
</feature>